<keyword evidence="10 18" id="KW-0808">Transferase</keyword>
<keyword evidence="13 19" id="KW-1133">Transmembrane helix</keyword>
<evidence type="ECO:0000313" key="21">
    <source>
        <dbReference type="Proteomes" id="UP001597059"/>
    </source>
</evidence>
<evidence type="ECO:0000256" key="12">
    <source>
        <dbReference type="ARBA" id="ARBA00022695"/>
    </source>
</evidence>
<evidence type="ECO:0000313" key="20">
    <source>
        <dbReference type="EMBL" id="MFD1382251.1"/>
    </source>
</evidence>
<gene>
    <name evidence="20" type="ORF">ACFQ45_02660</name>
</gene>
<keyword evidence="8" id="KW-1003">Cell membrane</keyword>
<keyword evidence="21" id="KW-1185">Reference proteome</keyword>
<keyword evidence="11 18" id="KW-0812">Transmembrane</keyword>
<evidence type="ECO:0000256" key="9">
    <source>
        <dbReference type="ARBA" id="ARBA00022516"/>
    </source>
</evidence>
<feature type="transmembrane region" description="Helical" evidence="19">
    <location>
        <begin position="197"/>
        <end position="217"/>
    </location>
</feature>
<dbReference type="EC" id="2.7.7.41" evidence="6 18"/>
<feature type="transmembrane region" description="Helical" evidence="19">
    <location>
        <begin position="5"/>
        <end position="21"/>
    </location>
</feature>
<feature type="transmembrane region" description="Helical" evidence="19">
    <location>
        <begin position="132"/>
        <end position="153"/>
    </location>
</feature>
<reference evidence="21" key="1">
    <citation type="journal article" date="2019" name="Int. J. Syst. Evol. Microbiol.">
        <title>The Global Catalogue of Microorganisms (GCM) 10K type strain sequencing project: providing services to taxonomists for standard genome sequencing and annotation.</title>
        <authorList>
            <consortium name="The Broad Institute Genomics Platform"/>
            <consortium name="The Broad Institute Genome Sequencing Center for Infectious Disease"/>
            <person name="Wu L."/>
            <person name="Ma J."/>
        </authorList>
    </citation>
    <scope>NUCLEOTIDE SEQUENCE [LARGE SCALE GENOMIC DNA]</scope>
    <source>
        <strain evidence="21">JCM 30774</strain>
    </source>
</reference>
<organism evidence="20 21">
    <name type="scientific">Rhodanobacter aciditrophus</name>
    <dbReference type="NCBI Taxonomy" id="1623218"/>
    <lineage>
        <taxon>Bacteria</taxon>
        <taxon>Pseudomonadati</taxon>
        <taxon>Pseudomonadota</taxon>
        <taxon>Gammaproteobacteria</taxon>
        <taxon>Lysobacterales</taxon>
        <taxon>Rhodanobacteraceae</taxon>
        <taxon>Rhodanobacter</taxon>
    </lineage>
</organism>
<evidence type="ECO:0000256" key="8">
    <source>
        <dbReference type="ARBA" id="ARBA00022475"/>
    </source>
</evidence>
<evidence type="ECO:0000256" key="4">
    <source>
        <dbReference type="ARBA" id="ARBA00005189"/>
    </source>
</evidence>
<evidence type="ECO:0000256" key="6">
    <source>
        <dbReference type="ARBA" id="ARBA00012487"/>
    </source>
</evidence>
<dbReference type="RefSeq" id="WP_377365041.1">
    <property type="nucleotide sequence ID" value="NZ_JBHTMN010000003.1"/>
</dbReference>
<feature type="transmembrane region" description="Helical" evidence="19">
    <location>
        <begin position="78"/>
        <end position="94"/>
    </location>
</feature>
<evidence type="ECO:0000256" key="10">
    <source>
        <dbReference type="ARBA" id="ARBA00022679"/>
    </source>
</evidence>
<proteinExistence type="inferred from homology"/>
<dbReference type="PANTHER" id="PTHR46382:SF1">
    <property type="entry name" value="PHOSPHATIDATE CYTIDYLYLTRANSFERASE"/>
    <property type="match status" value="1"/>
</dbReference>
<comment type="catalytic activity">
    <reaction evidence="1 18">
        <text>a 1,2-diacyl-sn-glycero-3-phosphate + CTP + H(+) = a CDP-1,2-diacyl-sn-glycerol + diphosphate</text>
        <dbReference type="Rhea" id="RHEA:16229"/>
        <dbReference type="ChEBI" id="CHEBI:15378"/>
        <dbReference type="ChEBI" id="CHEBI:33019"/>
        <dbReference type="ChEBI" id="CHEBI:37563"/>
        <dbReference type="ChEBI" id="CHEBI:58332"/>
        <dbReference type="ChEBI" id="CHEBI:58608"/>
        <dbReference type="EC" id="2.7.7.41"/>
    </reaction>
</comment>
<evidence type="ECO:0000256" key="1">
    <source>
        <dbReference type="ARBA" id="ARBA00001698"/>
    </source>
</evidence>
<dbReference type="EMBL" id="JBHTMN010000003">
    <property type="protein sequence ID" value="MFD1382251.1"/>
    <property type="molecule type" value="Genomic_DNA"/>
</dbReference>
<comment type="subcellular location">
    <subcellularLocation>
        <location evidence="2">Cell membrane</location>
        <topology evidence="2">Multi-pass membrane protein</topology>
    </subcellularLocation>
</comment>
<dbReference type="GO" id="GO:0004605">
    <property type="term" value="F:phosphatidate cytidylyltransferase activity"/>
    <property type="evidence" value="ECO:0007669"/>
    <property type="project" value="UniProtKB-EC"/>
</dbReference>
<feature type="transmembrane region" description="Helical" evidence="19">
    <location>
        <begin position="106"/>
        <end position="126"/>
    </location>
</feature>
<protein>
    <recommendedName>
        <fullName evidence="7 18">Phosphatidate cytidylyltransferase</fullName>
        <ecNumber evidence="6 18">2.7.7.41</ecNumber>
    </recommendedName>
</protein>
<keyword evidence="16" id="KW-0594">Phospholipid biosynthesis</keyword>
<comment type="pathway">
    <text evidence="4">Lipid metabolism.</text>
</comment>
<evidence type="ECO:0000256" key="2">
    <source>
        <dbReference type="ARBA" id="ARBA00004651"/>
    </source>
</evidence>
<comment type="pathway">
    <text evidence="3 18">Phospholipid metabolism; CDP-diacylglycerol biosynthesis; CDP-diacylglycerol from sn-glycerol 3-phosphate: step 3/3.</text>
</comment>
<dbReference type="PANTHER" id="PTHR46382">
    <property type="entry name" value="PHOSPHATIDATE CYTIDYLYLTRANSFERASE"/>
    <property type="match status" value="1"/>
</dbReference>
<keyword evidence="14" id="KW-0443">Lipid metabolism</keyword>
<evidence type="ECO:0000256" key="19">
    <source>
        <dbReference type="SAM" id="Phobius"/>
    </source>
</evidence>
<comment type="caution">
    <text evidence="20">The sequence shown here is derived from an EMBL/GenBank/DDBJ whole genome shotgun (WGS) entry which is preliminary data.</text>
</comment>
<keyword evidence="17" id="KW-1208">Phospholipid metabolism</keyword>
<evidence type="ECO:0000256" key="13">
    <source>
        <dbReference type="ARBA" id="ARBA00022989"/>
    </source>
</evidence>
<dbReference type="InterPro" id="IPR000374">
    <property type="entry name" value="PC_trans"/>
</dbReference>
<evidence type="ECO:0000256" key="18">
    <source>
        <dbReference type="RuleBase" id="RU003938"/>
    </source>
</evidence>
<evidence type="ECO:0000256" key="5">
    <source>
        <dbReference type="ARBA" id="ARBA00010185"/>
    </source>
</evidence>
<dbReference type="Proteomes" id="UP001597059">
    <property type="component" value="Unassembled WGS sequence"/>
</dbReference>
<evidence type="ECO:0000256" key="16">
    <source>
        <dbReference type="ARBA" id="ARBA00023209"/>
    </source>
</evidence>
<sequence length="267" mass="29061">MLIPRVLSAIVMAFLFVYAVFVLEPSGFQIAMTAVVLVAGWEWARLAGISLQMGRIAFAGLIGGLCYAIALYDVYSEILVITPVLWVLALYWVINYPQQKGWQSSATRIAFGVLVLLTTWSAMVVLRDSEQFISWMLLLMGLIWGADSGAYFSGRAFGKKKLAPSVSPGKSWEGVYGGLILTQIGVAIFAWQSGFVVGSWLLLAIIALVTVMTSVLGDLTESLFKRHESLKDSSRLIPGHGGVMDRVDSLTSAAPLFVLMLSTVGWI</sequence>
<accession>A0ABW4AX86</accession>
<dbReference type="PROSITE" id="PS01315">
    <property type="entry name" value="CDS"/>
    <property type="match status" value="1"/>
</dbReference>
<keyword evidence="9" id="KW-0444">Lipid biosynthesis</keyword>
<name>A0ABW4AX86_9GAMM</name>
<keyword evidence="12 18" id="KW-0548">Nucleotidyltransferase</keyword>
<feature type="transmembrane region" description="Helical" evidence="19">
    <location>
        <begin position="27"/>
        <end position="44"/>
    </location>
</feature>
<evidence type="ECO:0000256" key="11">
    <source>
        <dbReference type="ARBA" id="ARBA00022692"/>
    </source>
</evidence>
<keyword evidence="15 19" id="KW-0472">Membrane</keyword>
<feature type="transmembrane region" description="Helical" evidence="19">
    <location>
        <begin position="56"/>
        <end position="72"/>
    </location>
</feature>
<evidence type="ECO:0000256" key="3">
    <source>
        <dbReference type="ARBA" id="ARBA00005119"/>
    </source>
</evidence>
<evidence type="ECO:0000256" key="7">
    <source>
        <dbReference type="ARBA" id="ARBA00019373"/>
    </source>
</evidence>
<dbReference type="Pfam" id="PF01148">
    <property type="entry name" value="CTP_transf_1"/>
    <property type="match status" value="1"/>
</dbReference>
<comment type="similarity">
    <text evidence="5 18">Belongs to the CDS family.</text>
</comment>
<evidence type="ECO:0000256" key="14">
    <source>
        <dbReference type="ARBA" id="ARBA00023098"/>
    </source>
</evidence>
<feature type="transmembrane region" description="Helical" evidence="19">
    <location>
        <begin position="174"/>
        <end position="191"/>
    </location>
</feature>
<evidence type="ECO:0000256" key="15">
    <source>
        <dbReference type="ARBA" id="ARBA00023136"/>
    </source>
</evidence>
<evidence type="ECO:0000256" key="17">
    <source>
        <dbReference type="ARBA" id="ARBA00023264"/>
    </source>
</evidence>